<keyword evidence="1" id="KW-0175">Coiled coil</keyword>
<dbReference type="OrthoDB" id="9781670at2"/>
<dbReference type="InterPro" id="IPR006119">
    <property type="entry name" value="Resolv_N"/>
</dbReference>
<sequence length="516" mass="59691">MELCKEYGKLHFNTHEFTVYDDEGFSGGNADRPQFKKMMKDAKAKKFDVLICYRLDRISRNISDFTKLVEILQKHDITFVSIKEQFDTSTPMGRAMMYIALVFAQLERETIAERIRDNMMQLARTGRWLGGNTPLGFKSEAIIYYDNHMNKKKMYQLTPIPQELETVKVIYERYSELDSLTQLESWCLENNMKSKKDKSFDKSAIKLILTNPVYAVADEVLYNYFYRLEMDIASNKESFDGKYGVLVYNKKQEKKGVSSKLKHYSEWVVAISKHKGVIPSLDWIRVQNQLKVNSKKAPRGVNSRIALLTPLLVCGSCGSKLKVTYKVKEGEVLHHYYKCTLKERSRGSLCTTKNLNGKQAEEIVFIELKKFSASSSKLYDELYKKRASLSNVVETQHNKRVLLENQINHHKQTISTLALKLAENKGTTADKYIMEEIEKIDLKITELKKELEELMDHSQSIHLETTNLQVVKSLLKKFPVLLDEAAFDEKKKILQMIIKSIIWNGEQLEINVHGSN</sequence>
<dbReference type="InterPro" id="IPR025827">
    <property type="entry name" value="Zn_ribbon_recom_dom"/>
</dbReference>
<dbReference type="CDD" id="cd03768">
    <property type="entry name" value="SR_ResInv"/>
    <property type="match status" value="1"/>
</dbReference>
<feature type="coiled-coil region" evidence="1">
    <location>
        <begin position="437"/>
        <end position="464"/>
    </location>
</feature>
<evidence type="ECO:0000259" key="3">
    <source>
        <dbReference type="PROSITE" id="PS51737"/>
    </source>
</evidence>
<proteinExistence type="predicted"/>
<feature type="domain" description="Recombinase" evidence="3">
    <location>
        <begin position="134"/>
        <end position="296"/>
    </location>
</feature>
<dbReference type="PANTHER" id="PTHR30461:SF23">
    <property type="entry name" value="DNA RECOMBINASE-RELATED"/>
    <property type="match status" value="1"/>
</dbReference>
<protein>
    <submittedName>
        <fullName evidence="4">Site-specific DNA recombinase</fullName>
    </submittedName>
</protein>
<dbReference type="Proteomes" id="UP000199568">
    <property type="component" value="Unassembled WGS sequence"/>
</dbReference>
<name>A0A1I0GHY1_9FIRM</name>
<evidence type="ECO:0000259" key="2">
    <source>
        <dbReference type="PROSITE" id="PS51736"/>
    </source>
</evidence>
<dbReference type="GO" id="GO:0000150">
    <property type="term" value="F:DNA strand exchange activity"/>
    <property type="evidence" value="ECO:0007669"/>
    <property type="project" value="InterPro"/>
</dbReference>
<dbReference type="Gene3D" id="3.40.50.1390">
    <property type="entry name" value="Resolvase, N-terminal catalytic domain"/>
    <property type="match status" value="1"/>
</dbReference>
<dbReference type="SUPFAM" id="SSF53041">
    <property type="entry name" value="Resolvase-like"/>
    <property type="match status" value="1"/>
</dbReference>
<dbReference type="AlphaFoldDB" id="A0A1I0GHY1"/>
<organism evidence="4 5">
    <name type="scientific">Natronincola peptidivorans</name>
    <dbReference type="NCBI Taxonomy" id="426128"/>
    <lineage>
        <taxon>Bacteria</taxon>
        <taxon>Bacillati</taxon>
        <taxon>Bacillota</taxon>
        <taxon>Clostridia</taxon>
        <taxon>Peptostreptococcales</taxon>
        <taxon>Natronincolaceae</taxon>
        <taxon>Natronincola</taxon>
    </lineage>
</organism>
<dbReference type="EMBL" id="FOHU01000021">
    <property type="protein sequence ID" value="SET70497.1"/>
    <property type="molecule type" value="Genomic_DNA"/>
</dbReference>
<dbReference type="PROSITE" id="PS51736">
    <property type="entry name" value="RECOMBINASES_3"/>
    <property type="match status" value="1"/>
</dbReference>
<dbReference type="Gene3D" id="3.90.1750.20">
    <property type="entry name" value="Putative Large Serine Recombinase, Chain B, Domain 2"/>
    <property type="match status" value="2"/>
</dbReference>
<keyword evidence="5" id="KW-1185">Reference proteome</keyword>
<reference evidence="4 5" key="1">
    <citation type="submission" date="2016-10" db="EMBL/GenBank/DDBJ databases">
        <authorList>
            <person name="de Groot N.N."/>
        </authorList>
    </citation>
    <scope>NUCLEOTIDE SEQUENCE [LARGE SCALE GENOMIC DNA]</scope>
    <source>
        <strain evidence="4 5">DSM 18979</strain>
    </source>
</reference>
<gene>
    <name evidence="4" type="ORF">SAMN05660297_03216</name>
</gene>
<feature type="domain" description="Resolvase/invertase-type recombinase catalytic" evidence="2">
    <location>
        <begin position="1"/>
        <end position="126"/>
    </location>
</feature>
<dbReference type="STRING" id="426128.SAMN05660297_03216"/>
<dbReference type="PROSITE" id="PS51737">
    <property type="entry name" value="RECOMBINASE_DNA_BIND"/>
    <property type="match status" value="1"/>
</dbReference>
<dbReference type="InterPro" id="IPR038109">
    <property type="entry name" value="DNA_bind_recomb_sf"/>
</dbReference>
<evidence type="ECO:0000313" key="5">
    <source>
        <dbReference type="Proteomes" id="UP000199568"/>
    </source>
</evidence>
<dbReference type="InterPro" id="IPR011109">
    <property type="entry name" value="DNA_bind_recombinase_dom"/>
</dbReference>
<dbReference type="SMART" id="SM00857">
    <property type="entry name" value="Resolvase"/>
    <property type="match status" value="1"/>
</dbReference>
<dbReference type="Pfam" id="PF13408">
    <property type="entry name" value="Zn_ribbon_recom"/>
    <property type="match status" value="1"/>
</dbReference>
<accession>A0A1I0GHY1</accession>
<dbReference type="PANTHER" id="PTHR30461">
    <property type="entry name" value="DNA-INVERTASE FROM LAMBDOID PROPHAGE"/>
    <property type="match status" value="1"/>
</dbReference>
<evidence type="ECO:0000256" key="1">
    <source>
        <dbReference type="SAM" id="Coils"/>
    </source>
</evidence>
<dbReference type="InterPro" id="IPR036162">
    <property type="entry name" value="Resolvase-like_N_sf"/>
</dbReference>
<dbReference type="GO" id="GO:0003677">
    <property type="term" value="F:DNA binding"/>
    <property type="evidence" value="ECO:0007669"/>
    <property type="project" value="InterPro"/>
</dbReference>
<dbReference type="Pfam" id="PF00239">
    <property type="entry name" value="Resolvase"/>
    <property type="match status" value="1"/>
</dbReference>
<dbReference type="Pfam" id="PF07508">
    <property type="entry name" value="Recombinase"/>
    <property type="match status" value="1"/>
</dbReference>
<evidence type="ECO:0000313" key="4">
    <source>
        <dbReference type="EMBL" id="SET70497.1"/>
    </source>
</evidence>
<dbReference type="InterPro" id="IPR050639">
    <property type="entry name" value="SSR_resolvase"/>
</dbReference>